<dbReference type="InterPro" id="IPR050406">
    <property type="entry name" value="FGGY_Carb_Kinase"/>
</dbReference>
<dbReference type="GO" id="GO:0016773">
    <property type="term" value="F:phosphotransferase activity, alcohol group as acceptor"/>
    <property type="evidence" value="ECO:0007669"/>
    <property type="project" value="InterPro"/>
</dbReference>
<evidence type="ECO:0008006" key="9">
    <source>
        <dbReference type="Google" id="ProtNLM"/>
    </source>
</evidence>
<reference evidence="7 8" key="1">
    <citation type="submission" date="2019-12" db="EMBL/GenBank/DDBJ databases">
        <title>Whole-genome analyses of novel actinobacteria.</title>
        <authorList>
            <person name="Sahin N."/>
            <person name="Saygin H."/>
        </authorList>
    </citation>
    <scope>NUCLEOTIDE SEQUENCE [LARGE SCALE GENOMIC DNA]</scope>
    <source>
        <strain evidence="7 8">KC615</strain>
    </source>
</reference>
<evidence type="ECO:0000256" key="1">
    <source>
        <dbReference type="ARBA" id="ARBA00009156"/>
    </source>
</evidence>
<protein>
    <recommendedName>
        <fullName evidence="9">Xylulokinase</fullName>
    </recommendedName>
</protein>
<dbReference type="PANTHER" id="PTHR43095">
    <property type="entry name" value="SUGAR KINASE"/>
    <property type="match status" value="1"/>
</dbReference>
<dbReference type="GO" id="GO:0005975">
    <property type="term" value="P:carbohydrate metabolic process"/>
    <property type="evidence" value="ECO:0007669"/>
    <property type="project" value="InterPro"/>
</dbReference>
<keyword evidence="3 4" id="KW-0418">Kinase</keyword>
<dbReference type="Pfam" id="PF00370">
    <property type="entry name" value="FGGY_N"/>
    <property type="match status" value="1"/>
</dbReference>
<dbReference type="PANTHER" id="PTHR43095:SF5">
    <property type="entry name" value="XYLULOSE KINASE"/>
    <property type="match status" value="1"/>
</dbReference>
<sequence>MLGYIASFDIGTTQAKGILVTKEAKIYFEKNIDILTDYTGNQMEQDPHHWYQAVISILSSWFELGIDPHEIELVTFSGQMQDCIPVDKEGNPLRPAILYGDSRAEKQAALLDDLFPIVDVTGNHMDSTLTFPKMWWLKDNEPAVYQKTESFLISSKDYVIRHLTGLCVTDPTTAATTGMMNAQTRNWQTDWLLSCGMDNCKLPTIRPSNEIVGHVTNQASSETGLLVGTPVLCGMGDGGSASIGAGVFAKGQLYGYIGTTGWIASPVDNISQTAKGLFHLPYVKENQFLAIAPLMNAGNVHKWVLAEFGNVPLSDDRSYDELEEQIKKSDRANNSLLFLPYLNGERFPIQDPTASGCLIGIRPQTTSADMSCAALEGVAMSLRQAMEAITEGGTGIVTLIGGGSKSKVWNQIIADVLNKTVVVPSESQFFPAMGAVVLGVKEIGWDESFSDFSRKALSSVARTSFVPDGRMVEHYNQKYNKYKELYNRLKDLL</sequence>
<evidence type="ECO:0000259" key="5">
    <source>
        <dbReference type="Pfam" id="PF00370"/>
    </source>
</evidence>
<evidence type="ECO:0000256" key="2">
    <source>
        <dbReference type="ARBA" id="ARBA00022679"/>
    </source>
</evidence>
<gene>
    <name evidence="7" type="ORF">GSM42_06115</name>
</gene>
<evidence type="ECO:0000313" key="7">
    <source>
        <dbReference type="EMBL" id="MXQ53314.1"/>
    </source>
</evidence>
<feature type="domain" description="Carbohydrate kinase FGGY N-terminal" evidence="5">
    <location>
        <begin position="4"/>
        <end position="244"/>
    </location>
</feature>
<dbReference type="SUPFAM" id="SSF53067">
    <property type="entry name" value="Actin-like ATPase domain"/>
    <property type="match status" value="2"/>
</dbReference>
<dbReference type="InterPro" id="IPR018483">
    <property type="entry name" value="Carb_kinase_FGGY_CS"/>
</dbReference>
<dbReference type="Pfam" id="PF02782">
    <property type="entry name" value="FGGY_C"/>
    <property type="match status" value="1"/>
</dbReference>
<organism evidence="7 8">
    <name type="scientific">Shimazuella alba</name>
    <dbReference type="NCBI Taxonomy" id="2690964"/>
    <lineage>
        <taxon>Bacteria</taxon>
        <taxon>Bacillati</taxon>
        <taxon>Bacillota</taxon>
        <taxon>Bacilli</taxon>
        <taxon>Bacillales</taxon>
        <taxon>Thermoactinomycetaceae</taxon>
        <taxon>Shimazuella</taxon>
    </lineage>
</organism>
<dbReference type="EMBL" id="WUUL01000003">
    <property type="protein sequence ID" value="MXQ53314.1"/>
    <property type="molecule type" value="Genomic_DNA"/>
</dbReference>
<dbReference type="InterPro" id="IPR018484">
    <property type="entry name" value="FGGY_N"/>
</dbReference>
<dbReference type="CDD" id="cd07805">
    <property type="entry name" value="ASKHA_NBD_FGGY_CvXK-like"/>
    <property type="match status" value="1"/>
</dbReference>
<feature type="domain" description="Carbohydrate kinase FGGY C-terminal" evidence="6">
    <location>
        <begin position="280"/>
        <end position="440"/>
    </location>
</feature>
<proteinExistence type="inferred from homology"/>
<dbReference type="Proteomes" id="UP000430692">
    <property type="component" value="Unassembled WGS sequence"/>
</dbReference>
<dbReference type="PIRSF" id="PIRSF000538">
    <property type="entry name" value="GlpK"/>
    <property type="match status" value="1"/>
</dbReference>
<dbReference type="Gene3D" id="3.30.420.40">
    <property type="match status" value="2"/>
</dbReference>
<evidence type="ECO:0000256" key="4">
    <source>
        <dbReference type="RuleBase" id="RU003733"/>
    </source>
</evidence>
<dbReference type="PROSITE" id="PS00445">
    <property type="entry name" value="FGGY_KINASES_2"/>
    <property type="match status" value="1"/>
</dbReference>
<dbReference type="InterPro" id="IPR043129">
    <property type="entry name" value="ATPase_NBD"/>
</dbReference>
<accession>A0A6I4VXY0</accession>
<name>A0A6I4VXY0_9BACL</name>
<keyword evidence="8" id="KW-1185">Reference proteome</keyword>
<comment type="similarity">
    <text evidence="1 4">Belongs to the FGGY kinase family.</text>
</comment>
<keyword evidence="2 4" id="KW-0808">Transferase</keyword>
<evidence type="ECO:0000259" key="6">
    <source>
        <dbReference type="Pfam" id="PF02782"/>
    </source>
</evidence>
<dbReference type="GO" id="GO:0016301">
    <property type="term" value="F:kinase activity"/>
    <property type="evidence" value="ECO:0007669"/>
    <property type="project" value="UniProtKB-KW"/>
</dbReference>
<evidence type="ECO:0000313" key="8">
    <source>
        <dbReference type="Proteomes" id="UP000430692"/>
    </source>
</evidence>
<dbReference type="InterPro" id="IPR000577">
    <property type="entry name" value="Carb_kinase_FGGY"/>
</dbReference>
<dbReference type="AlphaFoldDB" id="A0A6I4VXY0"/>
<comment type="caution">
    <text evidence="7">The sequence shown here is derived from an EMBL/GenBank/DDBJ whole genome shotgun (WGS) entry which is preliminary data.</text>
</comment>
<evidence type="ECO:0000256" key="3">
    <source>
        <dbReference type="ARBA" id="ARBA00022777"/>
    </source>
</evidence>
<dbReference type="RefSeq" id="WP_160800667.1">
    <property type="nucleotide sequence ID" value="NZ_WUUL01000003.1"/>
</dbReference>
<dbReference type="InterPro" id="IPR018485">
    <property type="entry name" value="FGGY_C"/>
</dbReference>